<protein>
    <submittedName>
        <fullName evidence="1">Uncharacterized protein</fullName>
    </submittedName>
</protein>
<proteinExistence type="predicted"/>
<dbReference type="Proteomes" id="UP001055072">
    <property type="component" value="Unassembled WGS sequence"/>
</dbReference>
<organism evidence="1 2">
    <name type="scientific">Irpex rosettiformis</name>
    <dbReference type="NCBI Taxonomy" id="378272"/>
    <lineage>
        <taxon>Eukaryota</taxon>
        <taxon>Fungi</taxon>
        <taxon>Dikarya</taxon>
        <taxon>Basidiomycota</taxon>
        <taxon>Agaricomycotina</taxon>
        <taxon>Agaricomycetes</taxon>
        <taxon>Polyporales</taxon>
        <taxon>Irpicaceae</taxon>
        <taxon>Irpex</taxon>
    </lineage>
</organism>
<reference evidence="1" key="1">
    <citation type="journal article" date="2021" name="Environ. Microbiol.">
        <title>Gene family expansions and transcriptome signatures uncover fungal adaptations to wood decay.</title>
        <authorList>
            <person name="Hage H."/>
            <person name="Miyauchi S."/>
            <person name="Viragh M."/>
            <person name="Drula E."/>
            <person name="Min B."/>
            <person name="Chaduli D."/>
            <person name="Navarro D."/>
            <person name="Favel A."/>
            <person name="Norest M."/>
            <person name="Lesage-Meessen L."/>
            <person name="Balint B."/>
            <person name="Merenyi Z."/>
            <person name="de Eugenio L."/>
            <person name="Morin E."/>
            <person name="Martinez A.T."/>
            <person name="Baldrian P."/>
            <person name="Stursova M."/>
            <person name="Martinez M.J."/>
            <person name="Novotny C."/>
            <person name="Magnuson J.K."/>
            <person name="Spatafora J.W."/>
            <person name="Maurice S."/>
            <person name="Pangilinan J."/>
            <person name="Andreopoulos W."/>
            <person name="LaButti K."/>
            <person name="Hundley H."/>
            <person name="Na H."/>
            <person name="Kuo A."/>
            <person name="Barry K."/>
            <person name="Lipzen A."/>
            <person name="Henrissat B."/>
            <person name="Riley R."/>
            <person name="Ahrendt S."/>
            <person name="Nagy L.G."/>
            <person name="Grigoriev I.V."/>
            <person name="Martin F."/>
            <person name="Rosso M.N."/>
        </authorList>
    </citation>
    <scope>NUCLEOTIDE SEQUENCE</scope>
    <source>
        <strain evidence="1">CBS 384.51</strain>
    </source>
</reference>
<sequence length="264" mass="28171">MNVIAVPDDYKLSEKVKEGGIVWDGVRDHMVTFQSLLVTLFGSPTSISFSGQETDDDMEEAEDEDDENEEGSGMDSEIDVGAYDNVAPVPTVWIGVLPRSITATAAMQVSKGIRVYLNELDAGKIDIALHEMKFNFSAGSALCAPVEGSHALESDIADVSAHIGTLLDTAKSTTGNQDSLELPIFNHEEEPGTFSKGGDSGSLIVDILGGFVALLTGGTNKGTDGSYITYSTPFKWVWELVCAEFPGVVLCFDDLEAFNLAASD</sequence>
<evidence type="ECO:0000313" key="2">
    <source>
        <dbReference type="Proteomes" id="UP001055072"/>
    </source>
</evidence>
<evidence type="ECO:0000313" key="1">
    <source>
        <dbReference type="EMBL" id="KAI0088707.1"/>
    </source>
</evidence>
<name>A0ACB8U2Z7_9APHY</name>
<comment type="caution">
    <text evidence="1">The sequence shown here is derived from an EMBL/GenBank/DDBJ whole genome shotgun (WGS) entry which is preliminary data.</text>
</comment>
<accession>A0ACB8U2Z7</accession>
<keyword evidence="2" id="KW-1185">Reference proteome</keyword>
<gene>
    <name evidence="1" type="ORF">BDY19DRAFT_994071</name>
</gene>
<dbReference type="EMBL" id="MU274913">
    <property type="protein sequence ID" value="KAI0088707.1"/>
    <property type="molecule type" value="Genomic_DNA"/>
</dbReference>